<dbReference type="Pfam" id="PF10645">
    <property type="entry name" value="Carb_bind"/>
    <property type="match status" value="2"/>
</dbReference>
<evidence type="ECO:0000313" key="3">
    <source>
        <dbReference type="EMBL" id="CAK5269083.1"/>
    </source>
</evidence>
<sequence length="186" mass="20302">MARLFFLTLAALAASCAFAQTLLDCGESQYNPADYTCFDGDFLCPILDPQGFNDVDVLLRCGDACYSTNHYTCNGTTLETVPIGSNLLEQCGDARFYTQDYVCIDETFLCPIVDRVGYLRCGDACYSPFDYKCTDNALVPLPPKGCVSQGGQDVWCNNEGCFTLPCCAGLFSIADKCRSPCEFGEC</sequence>
<feature type="domain" description="Endo-1,3(4)-beta-glucanase 1 carbohydrate binding" evidence="2">
    <location>
        <begin position="90"/>
        <end position="138"/>
    </location>
</feature>
<reference evidence="3" key="1">
    <citation type="submission" date="2023-11" db="EMBL/GenBank/DDBJ databases">
        <authorList>
            <person name="De Vega J J."/>
            <person name="De Vega J J."/>
        </authorList>
    </citation>
    <scope>NUCLEOTIDE SEQUENCE</scope>
</reference>
<accession>A0AAD2H445</accession>
<proteinExistence type="predicted"/>
<keyword evidence="4" id="KW-1185">Reference proteome</keyword>
<name>A0AAD2H445_9AGAR</name>
<gene>
    <name evidence="3" type="ORF">MYCIT1_LOCUS12555</name>
</gene>
<comment type="caution">
    <text evidence="3">The sequence shown here is derived from an EMBL/GenBank/DDBJ whole genome shotgun (WGS) entry which is preliminary data.</text>
</comment>
<dbReference type="EMBL" id="CAVNYO010000138">
    <property type="protein sequence ID" value="CAK5269083.1"/>
    <property type="molecule type" value="Genomic_DNA"/>
</dbReference>
<feature type="signal peptide" evidence="1">
    <location>
        <begin position="1"/>
        <end position="19"/>
    </location>
</feature>
<evidence type="ECO:0000313" key="4">
    <source>
        <dbReference type="Proteomes" id="UP001295794"/>
    </source>
</evidence>
<dbReference type="AlphaFoldDB" id="A0AAD2H445"/>
<dbReference type="PROSITE" id="PS51257">
    <property type="entry name" value="PROKAR_LIPOPROTEIN"/>
    <property type="match status" value="1"/>
</dbReference>
<dbReference type="Proteomes" id="UP001295794">
    <property type="component" value="Unassembled WGS sequence"/>
</dbReference>
<evidence type="ECO:0000256" key="1">
    <source>
        <dbReference type="SAM" id="SignalP"/>
    </source>
</evidence>
<feature type="chain" id="PRO_5042041904" description="Endo-1,3(4)-beta-glucanase 1 carbohydrate binding domain-containing protein" evidence="1">
    <location>
        <begin position="20"/>
        <end position="186"/>
    </location>
</feature>
<organism evidence="3 4">
    <name type="scientific">Mycena citricolor</name>
    <dbReference type="NCBI Taxonomy" id="2018698"/>
    <lineage>
        <taxon>Eukaryota</taxon>
        <taxon>Fungi</taxon>
        <taxon>Dikarya</taxon>
        <taxon>Basidiomycota</taxon>
        <taxon>Agaricomycotina</taxon>
        <taxon>Agaricomycetes</taxon>
        <taxon>Agaricomycetidae</taxon>
        <taxon>Agaricales</taxon>
        <taxon>Marasmiineae</taxon>
        <taxon>Mycenaceae</taxon>
        <taxon>Mycena</taxon>
    </lineage>
</organism>
<keyword evidence="1" id="KW-0732">Signal</keyword>
<dbReference type="InterPro" id="IPR018909">
    <property type="entry name" value="Eng1_septum"/>
</dbReference>
<protein>
    <recommendedName>
        <fullName evidence="2">Endo-1,3(4)-beta-glucanase 1 carbohydrate binding domain-containing protein</fullName>
    </recommendedName>
</protein>
<dbReference type="GO" id="GO:0030246">
    <property type="term" value="F:carbohydrate binding"/>
    <property type="evidence" value="ECO:0007669"/>
    <property type="project" value="InterPro"/>
</dbReference>
<evidence type="ECO:0000259" key="2">
    <source>
        <dbReference type="Pfam" id="PF10645"/>
    </source>
</evidence>
<feature type="domain" description="Endo-1,3(4)-beta-glucanase 1 carbohydrate binding" evidence="2">
    <location>
        <begin position="25"/>
        <end position="78"/>
    </location>
</feature>